<dbReference type="EMBL" id="AJWY01011288">
    <property type="protein sequence ID" value="EKC53169.1"/>
    <property type="molecule type" value="Genomic_DNA"/>
</dbReference>
<feature type="non-terminal residue" evidence="1">
    <location>
        <position position="158"/>
    </location>
</feature>
<name>K1SCK9_9ZZZZ</name>
<reference evidence="1" key="1">
    <citation type="journal article" date="2013" name="Environ. Microbiol.">
        <title>Microbiota from the distal guts of lean and obese adolescents exhibit partial functional redundancy besides clear differences in community structure.</title>
        <authorList>
            <person name="Ferrer M."/>
            <person name="Ruiz A."/>
            <person name="Lanza F."/>
            <person name="Haange S.B."/>
            <person name="Oberbach A."/>
            <person name="Till H."/>
            <person name="Bargiela R."/>
            <person name="Campoy C."/>
            <person name="Segura M.T."/>
            <person name="Richter M."/>
            <person name="von Bergen M."/>
            <person name="Seifert J."/>
            <person name="Suarez A."/>
        </authorList>
    </citation>
    <scope>NUCLEOTIDE SEQUENCE</scope>
</reference>
<gene>
    <name evidence="1" type="ORF">LEA_16512</name>
</gene>
<sequence>MINGYTELYDDMDELIKSFYLAPEKLVREIQNQEKQNTMFSGDEFYKLLHGILKTTTSPDIKESIGQLLKALNYSSNKQEILNALGANLKFLSEYFSPNESLSRKLSDLSSQWKSSSAADMFEPLKSETLALLKDVSASLLNDERTQTFIPLIIHNLS</sequence>
<organism evidence="1">
    <name type="scientific">human gut metagenome</name>
    <dbReference type="NCBI Taxonomy" id="408170"/>
    <lineage>
        <taxon>unclassified sequences</taxon>
        <taxon>metagenomes</taxon>
        <taxon>organismal metagenomes</taxon>
    </lineage>
</organism>
<proteinExistence type="predicted"/>
<evidence type="ECO:0000313" key="1">
    <source>
        <dbReference type="EMBL" id="EKC53169.1"/>
    </source>
</evidence>
<comment type="caution">
    <text evidence="1">The sequence shown here is derived from an EMBL/GenBank/DDBJ whole genome shotgun (WGS) entry which is preliminary data.</text>
</comment>
<dbReference type="AlphaFoldDB" id="K1SCK9"/>
<accession>K1SCK9</accession>
<protein>
    <submittedName>
        <fullName evidence="1">Uncharacterized protein</fullName>
    </submittedName>
</protein>